<dbReference type="SMART" id="SM00478">
    <property type="entry name" value="ENDO3c"/>
    <property type="match status" value="1"/>
</dbReference>
<keyword evidence="4" id="KW-0234">DNA repair</keyword>
<dbReference type="SMART" id="SM01009">
    <property type="entry name" value="AlkA_N"/>
    <property type="match status" value="1"/>
</dbReference>
<gene>
    <name evidence="7" type="ORF">ACFO0R_12515</name>
</gene>
<evidence type="ECO:0000259" key="6">
    <source>
        <dbReference type="SMART" id="SM01009"/>
    </source>
</evidence>
<evidence type="ECO:0000259" key="5">
    <source>
        <dbReference type="SMART" id="SM00478"/>
    </source>
</evidence>
<keyword evidence="3" id="KW-0227">DNA damage</keyword>
<evidence type="ECO:0000256" key="2">
    <source>
        <dbReference type="ARBA" id="ARBA00012000"/>
    </source>
</evidence>
<dbReference type="InterPro" id="IPR010316">
    <property type="entry name" value="AlkA_N"/>
</dbReference>
<dbReference type="InterPro" id="IPR011257">
    <property type="entry name" value="DNA_glycosylase"/>
</dbReference>
<keyword evidence="8" id="KW-1185">Reference proteome</keyword>
<accession>A0ABV8ZRT1</accession>
<evidence type="ECO:0000256" key="3">
    <source>
        <dbReference type="ARBA" id="ARBA00022763"/>
    </source>
</evidence>
<evidence type="ECO:0000256" key="4">
    <source>
        <dbReference type="ARBA" id="ARBA00023204"/>
    </source>
</evidence>
<evidence type="ECO:0000313" key="7">
    <source>
        <dbReference type="EMBL" id="MFC4490439.1"/>
    </source>
</evidence>
<feature type="domain" description="DNA-3-methyladenine glycosylase AlkA N-terminal" evidence="6">
    <location>
        <begin position="12"/>
        <end position="130"/>
    </location>
</feature>
<comment type="catalytic activity">
    <reaction evidence="1">
        <text>Hydrolysis of alkylated DNA, releasing 3-methyladenine, 3-methylguanine, 7-methylguanine and 7-methyladenine.</text>
        <dbReference type="EC" id="3.2.2.21"/>
    </reaction>
</comment>
<dbReference type="SUPFAM" id="SSF48150">
    <property type="entry name" value="DNA-glycosylase"/>
    <property type="match status" value="1"/>
</dbReference>
<name>A0ABV8ZRT1_9NEIS</name>
<feature type="domain" description="HhH-GPD" evidence="5">
    <location>
        <begin position="140"/>
        <end position="302"/>
    </location>
</feature>
<dbReference type="CDD" id="cd00056">
    <property type="entry name" value="ENDO3c"/>
    <property type="match status" value="1"/>
</dbReference>
<evidence type="ECO:0000256" key="1">
    <source>
        <dbReference type="ARBA" id="ARBA00000086"/>
    </source>
</evidence>
<comment type="caution">
    <text evidence="7">The sequence shown here is derived from an EMBL/GenBank/DDBJ whole genome shotgun (WGS) entry which is preliminary data.</text>
</comment>
<sequence>MAEPADSTSSLSLSLSLPADFRRDDFMAFHRRDAQELSERVTELSLSKGLLWRGAPACLSMDFVADAVRVGLDADVPPQAGDAAALAAMARRMLGLTQPVAEFERAHHGHPQLGGLIAARPGLRVPQTSTPFEALVWAVTGQQISVHAAISLRRRLMQLVGKRHGGGLLCHPSPEQLAELEPEQLGQAGFSRAKTKTLLELSRRTADGDLPLQGWLDGGAPEEIAARLLALPGIGPWTVSYALLRGYGWLDGSLHGDVAVRRGLQRLLEREEAVSPRETEQWLQGFAPWRALVGAHLWAMQTAAAY</sequence>
<organism evidence="7 8">
    <name type="scientific">Chromobacterium aquaticum</name>
    <dbReference type="NCBI Taxonomy" id="467180"/>
    <lineage>
        <taxon>Bacteria</taxon>
        <taxon>Pseudomonadati</taxon>
        <taxon>Pseudomonadota</taxon>
        <taxon>Betaproteobacteria</taxon>
        <taxon>Neisseriales</taxon>
        <taxon>Chromobacteriaceae</taxon>
        <taxon>Chromobacterium</taxon>
    </lineage>
</organism>
<dbReference type="EC" id="3.2.2.21" evidence="2"/>
<reference evidence="8" key="1">
    <citation type="journal article" date="2019" name="Int. J. Syst. Evol. Microbiol.">
        <title>The Global Catalogue of Microorganisms (GCM) 10K type strain sequencing project: providing services to taxonomists for standard genome sequencing and annotation.</title>
        <authorList>
            <consortium name="The Broad Institute Genomics Platform"/>
            <consortium name="The Broad Institute Genome Sequencing Center for Infectious Disease"/>
            <person name="Wu L."/>
            <person name="Ma J."/>
        </authorList>
    </citation>
    <scope>NUCLEOTIDE SEQUENCE [LARGE SCALE GENOMIC DNA]</scope>
    <source>
        <strain evidence="8">CGMCC 4.7608</strain>
    </source>
</reference>
<dbReference type="Pfam" id="PF00730">
    <property type="entry name" value="HhH-GPD"/>
    <property type="match status" value="1"/>
</dbReference>
<protein>
    <recommendedName>
        <fullName evidence="2">DNA-3-methyladenine glycosylase II</fullName>
        <ecNumber evidence="2">3.2.2.21</ecNumber>
    </recommendedName>
</protein>
<dbReference type="PANTHER" id="PTHR43003:SF13">
    <property type="entry name" value="DNA-3-METHYLADENINE GLYCOSYLASE 2"/>
    <property type="match status" value="1"/>
</dbReference>
<dbReference type="InterPro" id="IPR003265">
    <property type="entry name" value="HhH-GPD_domain"/>
</dbReference>
<dbReference type="RefSeq" id="WP_231465381.1">
    <property type="nucleotide sequence ID" value="NZ_JAJOHW010000198.1"/>
</dbReference>
<dbReference type="Gene3D" id="3.30.310.20">
    <property type="entry name" value="DNA-3-methyladenine glycosylase AlkA, N-terminal domain"/>
    <property type="match status" value="1"/>
</dbReference>
<dbReference type="InterPro" id="IPR037046">
    <property type="entry name" value="AlkA_N_sf"/>
</dbReference>
<dbReference type="Gene3D" id="1.10.340.30">
    <property type="entry name" value="Hypothetical protein, domain 2"/>
    <property type="match status" value="1"/>
</dbReference>
<evidence type="ECO:0000313" key="8">
    <source>
        <dbReference type="Proteomes" id="UP001595999"/>
    </source>
</evidence>
<dbReference type="PANTHER" id="PTHR43003">
    <property type="entry name" value="DNA-3-METHYLADENINE GLYCOSYLASE"/>
    <property type="match status" value="1"/>
</dbReference>
<proteinExistence type="predicted"/>
<dbReference type="InterPro" id="IPR051912">
    <property type="entry name" value="Alkylbase_DNA_Glycosylase/TA"/>
</dbReference>
<dbReference type="Proteomes" id="UP001595999">
    <property type="component" value="Unassembled WGS sequence"/>
</dbReference>
<dbReference type="EMBL" id="JBHSEK010000007">
    <property type="protein sequence ID" value="MFC4490439.1"/>
    <property type="molecule type" value="Genomic_DNA"/>
</dbReference>